<comment type="caution">
    <text evidence="1">The sequence shown here is derived from an EMBL/GenBank/DDBJ whole genome shotgun (WGS) entry which is preliminary data.</text>
</comment>
<dbReference type="SUPFAM" id="SSF50969">
    <property type="entry name" value="YVTN repeat-like/Quinoprotein amine dehydrogenase"/>
    <property type="match status" value="1"/>
</dbReference>
<dbReference type="VEuPathDB" id="FungiDB:RhiirA1_417431"/>
<evidence type="ECO:0000313" key="2">
    <source>
        <dbReference type="Proteomes" id="UP000234323"/>
    </source>
</evidence>
<dbReference type="InterPro" id="IPR011044">
    <property type="entry name" value="Quino_amine_DH_bsu"/>
</dbReference>
<dbReference type="AlphaFoldDB" id="A0A2I1H1E8"/>
<keyword evidence="2" id="KW-1185">Reference proteome</keyword>
<sequence>MNNKDKKITLNLDTKWVYYDYTFNLKGEFILYSEVDIMFGDNKIIWIYSTQTKNNKWECKRFYRIPEDYELISISKYDKVYLVSNENGYIYEWNINTEKSV</sequence>
<accession>A0A2I1H1E8</accession>
<protein>
    <submittedName>
        <fullName evidence="1">Uncharacterized protein</fullName>
    </submittedName>
</protein>
<proteinExistence type="predicted"/>
<name>A0A2I1H1E8_9GLOM</name>
<feature type="non-terminal residue" evidence="1">
    <location>
        <position position="101"/>
    </location>
</feature>
<evidence type="ECO:0000313" key="1">
    <source>
        <dbReference type="EMBL" id="PKY52654.1"/>
    </source>
</evidence>
<gene>
    <name evidence="1" type="ORF">RhiirA4_408486</name>
</gene>
<organism evidence="1 2">
    <name type="scientific">Rhizophagus irregularis</name>
    <dbReference type="NCBI Taxonomy" id="588596"/>
    <lineage>
        <taxon>Eukaryota</taxon>
        <taxon>Fungi</taxon>
        <taxon>Fungi incertae sedis</taxon>
        <taxon>Mucoromycota</taxon>
        <taxon>Glomeromycotina</taxon>
        <taxon>Glomeromycetes</taxon>
        <taxon>Glomerales</taxon>
        <taxon>Glomeraceae</taxon>
        <taxon>Rhizophagus</taxon>
    </lineage>
</organism>
<dbReference type="EMBL" id="LLXI01001245">
    <property type="protein sequence ID" value="PKY52654.1"/>
    <property type="molecule type" value="Genomic_DNA"/>
</dbReference>
<dbReference type="Proteomes" id="UP000234323">
    <property type="component" value="Unassembled WGS sequence"/>
</dbReference>
<reference evidence="1 2" key="1">
    <citation type="submission" date="2015-10" db="EMBL/GenBank/DDBJ databases">
        <title>Genome analyses suggest a sexual origin of heterokaryosis in a supposedly ancient asexual fungus.</title>
        <authorList>
            <person name="Ropars J."/>
            <person name="Sedzielewska K."/>
            <person name="Noel J."/>
            <person name="Charron P."/>
            <person name="Farinelli L."/>
            <person name="Marton T."/>
            <person name="Kruger M."/>
            <person name="Pelin A."/>
            <person name="Brachmann A."/>
            <person name="Corradi N."/>
        </authorList>
    </citation>
    <scope>NUCLEOTIDE SEQUENCE [LARGE SCALE GENOMIC DNA]</scope>
    <source>
        <strain evidence="1 2">A4</strain>
    </source>
</reference>